<evidence type="ECO:0000313" key="4">
    <source>
        <dbReference type="EMBL" id="MEE1943476.1"/>
    </source>
</evidence>
<keyword evidence="2" id="KW-0812">Transmembrane</keyword>
<protein>
    <recommendedName>
        <fullName evidence="3">CCDC81-like prokaryotic HU domain-containing protein</fullName>
    </recommendedName>
</protein>
<dbReference type="RefSeq" id="WP_330105888.1">
    <property type="nucleotide sequence ID" value="NZ_JAZDQT010000001.1"/>
</dbReference>
<sequence length="441" mass="49129">MDILLYLTELLQTRKTVGIVGLGTLYKKKTPGKYDAAQHAFIPPSYALAFTTELKEQEELAGFISQRRNISIESSNYFIGEFAEQIQAKLHDHQEADLEPIGKLKLVNGEIVFEPEAESSFGFEFYGLPTLSDLKQQDTHAEEPVQDEDLAEIEEENRLEEENPGDGTTDHPVAPIETEEVTVDDNEVEAEVPVQENTVEAESDEQSIHEEIAEVTPTASIQEAEQTTETVREPVTVYEAPKIETVETADQPAEEQAPVAQHTEVYTEEEEPKKSMPFFIKILIILLVIVALGAIAYFINPAFFNKYLKKNFEGTHDQNVPSAPLDTLKNQANTTKADSLAKNNALVTLSKDSTAIDSNVMVYEVLVASVKTDKVADKIIANLATRKITGKKVRLSKTRINISAGTFTKPELAKKYEDSLQKVLKDPGIYTQSIKLKNEKQ</sequence>
<dbReference type="EMBL" id="JAZDQT010000001">
    <property type="protein sequence ID" value="MEE1943476.1"/>
    <property type="molecule type" value="Genomic_DNA"/>
</dbReference>
<comment type="caution">
    <text evidence="4">The sequence shown here is derived from an EMBL/GenBank/DDBJ whole genome shotgun (WGS) entry which is preliminary data.</text>
</comment>
<accession>A0ABU7I283</accession>
<dbReference type="Proteomes" id="UP001336835">
    <property type="component" value="Unassembled WGS sequence"/>
</dbReference>
<reference evidence="4 5" key="1">
    <citation type="submission" date="2024-01" db="EMBL/GenBank/DDBJ databases">
        <title>Pedobacter sp. nov., isolated from fresh soil.</title>
        <authorList>
            <person name="Le N.T.T."/>
        </authorList>
    </citation>
    <scope>NUCLEOTIDE SEQUENCE [LARGE SCALE GENOMIC DNA]</scope>
    <source>
        <strain evidence="4 5">KR3-3</strain>
    </source>
</reference>
<name>A0ABU7I283_9SPHI</name>
<organism evidence="4 5">
    <name type="scientific">Pedobacter albus</name>
    <dbReference type="NCBI Taxonomy" id="3113905"/>
    <lineage>
        <taxon>Bacteria</taxon>
        <taxon>Pseudomonadati</taxon>
        <taxon>Bacteroidota</taxon>
        <taxon>Sphingobacteriia</taxon>
        <taxon>Sphingobacteriales</taxon>
        <taxon>Sphingobacteriaceae</taxon>
        <taxon>Pedobacter</taxon>
    </lineage>
</organism>
<keyword evidence="5" id="KW-1185">Reference proteome</keyword>
<keyword evidence="2" id="KW-0472">Membrane</keyword>
<dbReference type="InterPro" id="IPR041268">
    <property type="entry name" value="HU-CCDC81_bac_2"/>
</dbReference>
<keyword evidence="2" id="KW-1133">Transmembrane helix</keyword>
<feature type="transmembrane region" description="Helical" evidence="2">
    <location>
        <begin position="278"/>
        <end position="299"/>
    </location>
</feature>
<gene>
    <name evidence="4" type="ORF">VRU48_00055</name>
</gene>
<evidence type="ECO:0000256" key="1">
    <source>
        <dbReference type="SAM" id="MobiDB-lite"/>
    </source>
</evidence>
<dbReference type="Pfam" id="PF18175">
    <property type="entry name" value="HU-CCDC81_bac_2"/>
    <property type="match status" value="1"/>
</dbReference>
<feature type="domain" description="CCDC81-like prokaryotic HU" evidence="3">
    <location>
        <begin position="60"/>
        <end position="126"/>
    </location>
</feature>
<feature type="region of interest" description="Disordered" evidence="1">
    <location>
        <begin position="248"/>
        <end position="268"/>
    </location>
</feature>
<evidence type="ECO:0000313" key="5">
    <source>
        <dbReference type="Proteomes" id="UP001336835"/>
    </source>
</evidence>
<evidence type="ECO:0000256" key="2">
    <source>
        <dbReference type="SAM" id="Phobius"/>
    </source>
</evidence>
<evidence type="ECO:0000259" key="3">
    <source>
        <dbReference type="Pfam" id="PF18175"/>
    </source>
</evidence>
<proteinExistence type="predicted"/>